<evidence type="ECO:0000313" key="1">
    <source>
        <dbReference type="EMBL" id="BAU52599.1"/>
    </source>
</evidence>
<evidence type="ECO:0000313" key="2">
    <source>
        <dbReference type="Proteomes" id="UP000218263"/>
    </source>
</evidence>
<dbReference type="Proteomes" id="UP000218263">
    <property type="component" value="Chromosome"/>
</dbReference>
<keyword evidence="2" id="KW-1185">Reference proteome</keyword>
<organism evidence="1 2">
    <name type="scientific">Mucilaginibacter gotjawali</name>
    <dbReference type="NCBI Taxonomy" id="1550579"/>
    <lineage>
        <taxon>Bacteria</taxon>
        <taxon>Pseudomonadati</taxon>
        <taxon>Bacteroidota</taxon>
        <taxon>Sphingobacteriia</taxon>
        <taxon>Sphingobacteriales</taxon>
        <taxon>Sphingobacteriaceae</taxon>
        <taxon>Mucilaginibacter</taxon>
    </lineage>
</organism>
<accession>A0A0X8X2V0</accession>
<dbReference type="EMBL" id="AP017313">
    <property type="protein sequence ID" value="BAU52599.1"/>
    <property type="molecule type" value="Genomic_DNA"/>
</dbReference>
<dbReference type="InterPro" id="IPR021314">
    <property type="entry name" value="DUF2911"/>
</dbReference>
<dbReference type="OrthoDB" id="195456at2"/>
<gene>
    <name evidence="1" type="ORF">MgSA37_00761</name>
</gene>
<sequence length="177" mass="19600">MKRSFQLKALTVFVCAFLVSSIAFAQKGKDGKPIPSPRDSVSGTVAGSNIKIWYGSPSVKGRVIFGELEPWDKVYRAGANEATQFTTSKDIKVEGQVLPAGTYAFFVIPAKTGQWTVIFNKKAKQWGAFSYDKSLDQLRVMVTPKTISNQERMVYKLNKKGFSMDWATTSVPVTISK</sequence>
<reference evidence="1 2" key="1">
    <citation type="submission" date="2015-12" db="EMBL/GenBank/DDBJ databases">
        <title>Genome sequence of Mucilaginibacter gotjawali.</title>
        <authorList>
            <person name="Lee J.S."/>
            <person name="Lee K.C."/>
            <person name="Kim K.K."/>
            <person name="Lee B.W."/>
        </authorList>
    </citation>
    <scope>NUCLEOTIDE SEQUENCE [LARGE SCALE GENOMIC DNA]</scope>
    <source>
        <strain evidence="1 2">SA3-7</strain>
    </source>
</reference>
<protein>
    <submittedName>
        <fullName evidence="1">Uncharacterized protein</fullName>
    </submittedName>
</protein>
<dbReference type="RefSeq" id="WP_096349906.1">
    <property type="nucleotide sequence ID" value="NZ_AP017313.1"/>
</dbReference>
<dbReference type="Pfam" id="PF11138">
    <property type="entry name" value="DUF2911"/>
    <property type="match status" value="1"/>
</dbReference>
<dbReference type="KEGG" id="mgot:MgSA37_00761"/>
<dbReference type="AlphaFoldDB" id="A0A0X8X2V0"/>
<name>A0A0X8X2V0_9SPHI</name>
<proteinExistence type="predicted"/>